<feature type="transmembrane region" description="Helical" evidence="1">
    <location>
        <begin position="52"/>
        <end position="73"/>
    </location>
</feature>
<feature type="transmembrane region" description="Helical" evidence="1">
    <location>
        <begin position="227"/>
        <end position="248"/>
    </location>
</feature>
<protein>
    <recommendedName>
        <fullName evidence="4">AAT family amino acid transporter</fullName>
    </recommendedName>
</protein>
<keyword evidence="1" id="KW-0472">Membrane</keyword>
<dbReference type="EMBL" id="QXGH01000013">
    <property type="protein sequence ID" value="RHW27286.1"/>
    <property type="molecule type" value="Genomic_DNA"/>
</dbReference>
<dbReference type="OrthoDB" id="8969541at2"/>
<gene>
    <name evidence="2" type="ORF">D0Z08_08960</name>
</gene>
<comment type="caution">
    <text evidence="2">The sequence shown here is derived from an EMBL/GenBank/DDBJ whole genome shotgun (WGS) entry which is preliminary data.</text>
</comment>
<keyword evidence="1" id="KW-0812">Transmembrane</keyword>
<dbReference type="AlphaFoldDB" id="A0A417Y3X2"/>
<feature type="transmembrane region" description="Helical" evidence="1">
    <location>
        <begin position="300"/>
        <end position="321"/>
    </location>
</feature>
<proteinExistence type="predicted"/>
<keyword evidence="3" id="KW-1185">Reference proteome</keyword>
<feature type="transmembrane region" description="Helical" evidence="1">
    <location>
        <begin position="159"/>
        <end position="177"/>
    </location>
</feature>
<name>A0A417Y3X2_9ACTN</name>
<accession>A0A417Y3X2</accession>
<feature type="transmembrane region" description="Helical" evidence="1">
    <location>
        <begin position="12"/>
        <end position="32"/>
    </location>
</feature>
<evidence type="ECO:0000256" key="1">
    <source>
        <dbReference type="SAM" id="Phobius"/>
    </source>
</evidence>
<evidence type="ECO:0000313" key="2">
    <source>
        <dbReference type="EMBL" id="RHW27286.1"/>
    </source>
</evidence>
<feature type="transmembrane region" description="Helical" evidence="1">
    <location>
        <begin position="333"/>
        <end position="356"/>
    </location>
</feature>
<reference evidence="2 3" key="1">
    <citation type="submission" date="2018-09" db="EMBL/GenBank/DDBJ databases">
        <title>Genome sequencing of Nocardioides immobilis CCTCC AB 2017083 for comparison to Nocardioides silvaticus.</title>
        <authorList>
            <person name="Li C."/>
            <person name="Wang G."/>
        </authorList>
    </citation>
    <scope>NUCLEOTIDE SEQUENCE [LARGE SCALE GENOMIC DNA]</scope>
    <source>
        <strain evidence="2 3">CCTCC AB 2017083</strain>
    </source>
</reference>
<feature type="transmembrane region" description="Helical" evidence="1">
    <location>
        <begin position="197"/>
        <end position="215"/>
    </location>
</feature>
<sequence length="383" mass="41195">MSRTLNRSSWWTFGILNVVVVLAITFAGWYLLADPSTSPLDVYPLPFNAALFWALLFVVWSGFNLELFGFASLPQPRRGLTVAAAAIVFGIAMTWLLSEGLGAVNPDFAAAREGGLGYFTGALFVLFGFSTYVMAVVNWDHWPWRDLGLGQPQVGWSEIAFLMLPTILLYVVLGLPTLSLASPPGSALLDLDTLLGWYYSLVVAIVLTGVLWENWPWRLAGSRARTAAASVVGTLVLGTALYFALLATSKALLGGENTRLLGDAIHQFPAQLGVCWVAWMIVWANAFGNKPTHLGGPVNLLVRGLATFGLAAATFVAYYFLAAEHLLHEPPVVGPIAGNALGFMDWFALVALLYIVGFESFGLPKPAEATKAAEPVADPAVHP</sequence>
<feature type="transmembrane region" description="Helical" evidence="1">
    <location>
        <begin position="80"/>
        <end position="98"/>
    </location>
</feature>
<feature type="transmembrane region" description="Helical" evidence="1">
    <location>
        <begin position="118"/>
        <end position="139"/>
    </location>
</feature>
<organism evidence="2 3">
    <name type="scientific">Nocardioides immobilis</name>
    <dbReference type="NCBI Taxonomy" id="2049295"/>
    <lineage>
        <taxon>Bacteria</taxon>
        <taxon>Bacillati</taxon>
        <taxon>Actinomycetota</taxon>
        <taxon>Actinomycetes</taxon>
        <taxon>Propionibacteriales</taxon>
        <taxon>Nocardioidaceae</taxon>
        <taxon>Nocardioides</taxon>
    </lineage>
</organism>
<feature type="transmembrane region" description="Helical" evidence="1">
    <location>
        <begin position="268"/>
        <end position="288"/>
    </location>
</feature>
<dbReference type="RefSeq" id="WP_118924813.1">
    <property type="nucleotide sequence ID" value="NZ_QXGH01000013.1"/>
</dbReference>
<evidence type="ECO:0008006" key="4">
    <source>
        <dbReference type="Google" id="ProtNLM"/>
    </source>
</evidence>
<evidence type="ECO:0000313" key="3">
    <source>
        <dbReference type="Proteomes" id="UP000283644"/>
    </source>
</evidence>
<dbReference type="Proteomes" id="UP000283644">
    <property type="component" value="Unassembled WGS sequence"/>
</dbReference>
<keyword evidence="1" id="KW-1133">Transmembrane helix</keyword>